<evidence type="ECO:0000256" key="8">
    <source>
        <dbReference type="ARBA" id="ARBA00022989"/>
    </source>
</evidence>
<feature type="transmembrane region" description="Helical" evidence="11">
    <location>
        <begin position="767"/>
        <end position="783"/>
    </location>
</feature>
<feature type="transmembrane region" description="Helical" evidence="11">
    <location>
        <begin position="186"/>
        <end position="202"/>
    </location>
</feature>
<feature type="transmembrane region" description="Helical" evidence="11">
    <location>
        <begin position="286"/>
        <end position="306"/>
    </location>
</feature>
<dbReference type="PANTHER" id="PTHR13205">
    <property type="entry name" value="TRANSMEMBRANE PROTEIN 15-RELATED"/>
    <property type="match status" value="1"/>
</dbReference>
<feature type="transmembrane region" description="Helical" evidence="11">
    <location>
        <begin position="312"/>
        <end position="332"/>
    </location>
</feature>
<keyword evidence="8 11" id="KW-1133">Transmembrane helix</keyword>
<feature type="transmembrane region" description="Helical" evidence="11">
    <location>
        <begin position="352"/>
        <end position="374"/>
    </location>
</feature>
<evidence type="ECO:0000256" key="10">
    <source>
        <dbReference type="SAM" id="MobiDB-lite"/>
    </source>
</evidence>
<evidence type="ECO:0000256" key="9">
    <source>
        <dbReference type="ARBA" id="ARBA00023136"/>
    </source>
</evidence>
<feature type="compositionally biased region" description="Low complexity" evidence="10">
    <location>
        <begin position="98"/>
        <end position="111"/>
    </location>
</feature>
<evidence type="ECO:0000256" key="7">
    <source>
        <dbReference type="ARBA" id="ARBA00022824"/>
    </source>
</evidence>
<dbReference type="GO" id="GO:0043048">
    <property type="term" value="P:dolichyl monophosphate biosynthetic process"/>
    <property type="evidence" value="ECO:0007669"/>
    <property type="project" value="TreeGrafter"/>
</dbReference>
<name>A8Q210_MALGO</name>
<protein>
    <recommendedName>
        <fullName evidence="3">dolichol kinase</fullName>
        <ecNumber evidence="3">2.7.1.108</ecNumber>
    </recommendedName>
</protein>
<dbReference type="GeneID" id="5855177"/>
<dbReference type="EC" id="2.7.1.108" evidence="3"/>
<dbReference type="KEGG" id="mgl:MGL_1869"/>
<accession>A8Q210</accession>
<proteinExistence type="inferred from homology"/>
<keyword evidence="9 11" id="KW-0472">Membrane</keyword>
<feature type="region of interest" description="Disordered" evidence="10">
    <location>
        <begin position="521"/>
        <end position="540"/>
    </location>
</feature>
<dbReference type="EMBL" id="AAYY01000006">
    <property type="protein sequence ID" value="EDP43656.1"/>
    <property type="molecule type" value="Genomic_DNA"/>
</dbReference>
<feature type="transmembrane region" description="Helical" evidence="11">
    <location>
        <begin position="437"/>
        <end position="460"/>
    </location>
</feature>
<dbReference type="VEuPathDB" id="FungiDB:MGL_1869"/>
<keyword evidence="4" id="KW-0808">Transferase</keyword>
<feature type="transmembrane region" description="Helical" evidence="11">
    <location>
        <begin position="248"/>
        <end position="266"/>
    </location>
</feature>
<comment type="subcellular location">
    <subcellularLocation>
        <location evidence="1">Endoplasmic reticulum membrane</location>
        <topology evidence="1">Multi-pass membrane protein</topology>
    </subcellularLocation>
</comment>
<evidence type="ECO:0000256" key="11">
    <source>
        <dbReference type="SAM" id="Phobius"/>
    </source>
</evidence>
<evidence type="ECO:0000256" key="1">
    <source>
        <dbReference type="ARBA" id="ARBA00004477"/>
    </source>
</evidence>
<feature type="transmembrane region" description="Helical" evidence="11">
    <location>
        <begin position="619"/>
        <end position="640"/>
    </location>
</feature>
<dbReference type="Proteomes" id="UP000008837">
    <property type="component" value="Unassembled WGS sequence"/>
</dbReference>
<evidence type="ECO:0000313" key="12">
    <source>
        <dbReference type="EMBL" id="EDP43656.1"/>
    </source>
</evidence>
<dbReference type="GO" id="GO:0005789">
    <property type="term" value="C:endoplasmic reticulum membrane"/>
    <property type="evidence" value="ECO:0007669"/>
    <property type="project" value="UniProtKB-SubCell"/>
</dbReference>
<comment type="similarity">
    <text evidence="2">Belongs to the polyprenol kinase family.</text>
</comment>
<keyword evidence="5 11" id="KW-0812">Transmembrane</keyword>
<dbReference type="STRING" id="425265.A8Q210"/>
<evidence type="ECO:0000256" key="3">
    <source>
        <dbReference type="ARBA" id="ARBA00012132"/>
    </source>
</evidence>
<keyword evidence="13" id="KW-1185">Reference proteome</keyword>
<sequence length="808" mass="88830">MTKASDSDASTVGARSPYHRIRSSTRVNSQGIPLMPARGAHVLPGDSDHYDDEASSETLIQARPRGQHGPTHALHHMDVDSEDTSFIQGKRRTRGSSRTRSVPATSRPSPAPTSIIRPLLECALFVTAWMVVLGRLLRSTPDVRDKAFEMLVVGMVLLVCFFLHLQHACTIWVTRVTYLRKADPSDPLYVFLLPLVACAQLLDVAPTTQPPGPLAPPRMGLGMKGAWRVERLPEQTDPVQGRSTLLDLHVLCALILGIHICVSSCVRAYCKRRAHHWKSLPPGKSFLIFHAFALILSSVCMSVQIVCRATGHAHWLLASMPTWMTFTTALLFQNQLYMVTRVARQNCTLGELSIICAVGTALFHEAVIVTMARLVPPYAKYFFREPSAIMYCQLALIVGMFLIGYVLSPLLVLSRNLAQRPTHRLRWPLKRNLHRRLLALAFFVFSLALVLGVLAPWLGWQLRKRSAWFYLARFMLQGPYWWFRFALLAYWGALCNIALLSIQLMVNRMWQYATVGDQVKKQPRYRPNSGSGTSNASGVASGISSVGSSAIGGSGAGAGSSHGRISQMSMHGRTALTATERASTLAATQFSERGEQEESTSLGPRVAVSVNGRRKFFHALAVLLFVPGIAWDPAFMHLAFSGALAVFVLCEYLRYCAVYPVGATLHFFLSQFLDSKDSGLVILSHGYLLSGCAAGLWVESQSRITQQLGVLALGVGDAVASIVGRQYGRIHWPLSNKTVEGTFGFVASMITSVTFLRIFGLVEAFRMVPFTVVMVLLAMVEGLSEQNDNIVLPLSGIFLTSMIPLGSS</sequence>
<feature type="region of interest" description="Disordered" evidence="10">
    <location>
        <begin position="1"/>
        <end position="32"/>
    </location>
</feature>
<dbReference type="InParanoid" id="A8Q210"/>
<evidence type="ECO:0000256" key="4">
    <source>
        <dbReference type="ARBA" id="ARBA00022679"/>
    </source>
</evidence>
<feature type="region of interest" description="Disordered" evidence="10">
    <location>
        <begin position="64"/>
        <end position="111"/>
    </location>
</feature>
<dbReference type="PANTHER" id="PTHR13205:SF15">
    <property type="entry name" value="DOLICHOL KINASE"/>
    <property type="match status" value="1"/>
</dbReference>
<evidence type="ECO:0000256" key="5">
    <source>
        <dbReference type="ARBA" id="ARBA00022692"/>
    </source>
</evidence>
<feature type="transmembrane region" description="Helical" evidence="11">
    <location>
        <begin position="150"/>
        <end position="174"/>
    </location>
</feature>
<evidence type="ECO:0000256" key="2">
    <source>
        <dbReference type="ARBA" id="ARBA00010794"/>
    </source>
</evidence>
<reference evidence="12 13" key="1">
    <citation type="journal article" date="2007" name="Proc. Natl. Acad. Sci. U.S.A.">
        <title>Dandruff-associated Malassezia genomes reveal convergent and divergent virulence traits shared with plant and human fungal pathogens.</title>
        <authorList>
            <person name="Xu J."/>
            <person name="Saunders C.W."/>
            <person name="Hu P."/>
            <person name="Grant R.A."/>
            <person name="Boekhout T."/>
            <person name="Kuramae E.E."/>
            <person name="Kronstad J.W."/>
            <person name="Deangelis Y.M."/>
            <person name="Reeder N.L."/>
            <person name="Johnstone K.R."/>
            <person name="Leland M."/>
            <person name="Fieno A.M."/>
            <person name="Begley W.M."/>
            <person name="Sun Y."/>
            <person name="Lacey M.P."/>
            <person name="Chaudhary T."/>
            <person name="Keough T."/>
            <person name="Chu L."/>
            <person name="Sears R."/>
            <person name="Yuan B."/>
            <person name="Dawson T.L.Jr."/>
        </authorList>
    </citation>
    <scope>NUCLEOTIDE SEQUENCE [LARGE SCALE GENOMIC DNA]</scope>
    <source>
        <strain evidence="13">ATCC MYA-4612 / CBS 7966</strain>
    </source>
</reference>
<keyword evidence="6" id="KW-0418">Kinase</keyword>
<feature type="transmembrane region" description="Helical" evidence="11">
    <location>
        <begin position="394"/>
        <end position="417"/>
    </location>
</feature>
<dbReference type="OMA" id="TIAKLWP"/>
<dbReference type="AlphaFoldDB" id="A8Q210"/>
<feature type="transmembrane region" description="Helical" evidence="11">
    <location>
        <begin position="119"/>
        <end position="138"/>
    </location>
</feature>
<dbReference type="OrthoDB" id="377083at2759"/>
<evidence type="ECO:0000313" key="13">
    <source>
        <dbReference type="Proteomes" id="UP000008837"/>
    </source>
</evidence>
<feature type="transmembrane region" description="Helical" evidence="11">
    <location>
        <begin position="480"/>
        <end position="502"/>
    </location>
</feature>
<feature type="transmembrane region" description="Helical" evidence="11">
    <location>
        <begin position="680"/>
        <end position="698"/>
    </location>
</feature>
<dbReference type="RefSeq" id="XP_001730870.1">
    <property type="nucleotide sequence ID" value="XM_001730818.1"/>
</dbReference>
<gene>
    <name evidence="12" type="ORF">MGL_1869</name>
</gene>
<dbReference type="InterPro" id="IPR032974">
    <property type="entry name" value="Polypren_kinase"/>
</dbReference>
<organism evidence="12 13">
    <name type="scientific">Malassezia globosa (strain ATCC MYA-4612 / CBS 7966)</name>
    <name type="common">Dandruff-associated fungus</name>
    <dbReference type="NCBI Taxonomy" id="425265"/>
    <lineage>
        <taxon>Eukaryota</taxon>
        <taxon>Fungi</taxon>
        <taxon>Dikarya</taxon>
        <taxon>Basidiomycota</taxon>
        <taxon>Ustilaginomycotina</taxon>
        <taxon>Malasseziomycetes</taxon>
        <taxon>Malasseziales</taxon>
        <taxon>Malasseziaceae</taxon>
        <taxon>Malassezia</taxon>
    </lineage>
</organism>
<evidence type="ECO:0000256" key="6">
    <source>
        <dbReference type="ARBA" id="ARBA00022777"/>
    </source>
</evidence>
<dbReference type="GO" id="GO:0004168">
    <property type="term" value="F:dolichol kinase activity"/>
    <property type="evidence" value="ECO:0007669"/>
    <property type="project" value="UniProtKB-EC"/>
</dbReference>
<comment type="caution">
    <text evidence="12">The sequence shown here is derived from an EMBL/GenBank/DDBJ whole genome shotgun (WGS) entry which is preliminary data.</text>
</comment>
<keyword evidence="7" id="KW-0256">Endoplasmic reticulum</keyword>
<feature type="transmembrane region" description="Helical" evidence="11">
    <location>
        <begin position="790"/>
        <end position="807"/>
    </location>
</feature>